<evidence type="ECO:0008006" key="4">
    <source>
        <dbReference type="Google" id="ProtNLM"/>
    </source>
</evidence>
<proteinExistence type="predicted"/>
<evidence type="ECO:0000313" key="3">
    <source>
        <dbReference type="Proteomes" id="UP000245812"/>
    </source>
</evidence>
<protein>
    <recommendedName>
        <fullName evidence="4">DUF3137 domain-containing protein</fullName>
    </recommendedName>
</protein>
<dbReference type="OrthoDB" id="6850253at2"/>
<keyword evidence="1" id="KW-0472">Membrane</keyword>
<dbReference type="RefSeq" id="WP_109724436.1">
    <property type="nucleotide sequence ID" value="NZ_MSZV01000153.1"/>
</dbReference>
<organism evidence="2 3">
    <name type="scientific">Fulvimonas soli</name>
    <dbReference type="NCBI Taxonomy" id="155197"/>
    <lineage>
        <taxon>Bacteria</taxon>
        <taxon>Pseudomonadati</taxon>
        <taxon>Pseudomonadota</taxon>
        <taxon>Gammaproteobacteria</taxon>
        <taxon>Lysobacterales</taxon>
        <taxon>Rhodanobacteraceae</taxon>
        <taxon>Fulvimonas</taxon>
    </lineage>
</organism>
<keyword evidence="1" id="KW-0812">Transmembrane</keyword>
<keyword evidence="1" id="KW-1133">Transmembrane helix</keyword>
<feature type="transmembrane region" description="Helical" evidence="1">
    <location>
        <begin position="47"/>
        <end position="66"/>
    </location>
</feature>
<feature type="transmembrane region" description="Helical" evidence="1">
    <location>
        <begin position="12"/>
        <end position="35"/>
    </location>
</feature>
<accession>A0A316HRJ5</accession>
<keyword evidence="3" id="KW-1185">Reference proteome</keyword>
<dbReference type="Proteomes" id="UP000245812">
    <property type="component" value="Unassembled WGS sequence"/>
</dbReference>
<gene>
    <name evidence="2" type="ORF">C7456_11228</name>
</gene>
<sequence length="246" mass="27152">MERFVVYLPRWLRWTLLAALALLVAGFSVAFFLGINRPGFKDWLPASVSVVQIALTALAYVLLVFFTESGQNPAALQRRTEQVLTGLLPRTLARVTDVQGAPAAVTVGAPSGVIGYDYTLRTANAELRAWIGLNVHRVIVILFCAWPEGMEEQAFLERLRAGFADTLGGARAIGYDEPHFQAEAIDGCRFASIWLTWDIGTQEDFLTHSPSQLFFAQDVALMLQSFLRTAQRRGLRLSTALAPTPL</sequence>
<dbReference type="AlphaFoldDB" id="A0A316HRJ5"/>
<evidence type="ECO:0000313" key="2">
    <source>
        <dbReference type="EMBL" id="PWK83881.1"/>
    </source>
</evidence>
<dbReference type="EMBL" id="QGHC01000012">
    <property type="protein sequence ID" value="PWK83881.1"/>
    <property type="molecule type" value="Genomic_DNA"/>
</dbReference>
<evidence type="ECO:0000256" key="1">
    <source>
        <dbReference type="SAM" id="Phobius"/>
    </source>
</evidence>
<comment type="caution">
    <text evidence="2">The sequence shown here is derived from an EMBL/GenBank/DDBJ whole genome shotgun (WGS) entry which is preliminary data.</text>
</comment>
<name>A0A316HRJ5_9GAMM</name>
<reference evidence="2 3" key="1">
    <citation type="submission" date="2018-05" db="EMBL/GenBank/DDBJ databases">
        <title>Genomic Encyclopedia of Type Strains, Phase IV (KMG-IV): sequencing the most valuable type-strain genomes for metagenomic binning, comparative biology and taxonomic classification.</title>
        <authorList>
            <person name="Goeker M."/>
        </authorList>
    </citation>
    <scope>NUCLEOTIDE SEQUENCE [LARGE SCALE GENOMIC DNA]</scope>
    <source>
        <strain evidence="2 3">DSM 14263</strain>
    </source>
</reference>